<dbReference type="Pfam" id="PF15932">
    <property type="entry name" value="DUF4748"/>
    <property type="match status" value="1"/>
</dbReference>
<sequence length="76" mass="8789">MNKPWSIAVGWVSLTIAAGIGYYFAKKDIKARHRDRILESQKIQEKAKLEEIKTRNVDMNSDELSKFHVSKEQGVR</sequence>
<comment type="caution">
    <text evidence="2">The sequence shown here is derived from an EMBL/GenBank/DDBJ whole genome shotgun (WGS) entry which is preliminary data.</text>
</comment>
<gene>
    <name evidence="2" type="ORF">PNEG_01990</name>
</gene>
<evidence type="ECO:0000313" key="3">
    <source>
        <dbReference type="Proteomes" id="UP000011958"/>
    </source>
</evidence>
<protein>
    <submittedName>
        <fullName evidence="2">Uncharacterized protein</fullName>
    </submittedName>
</protein>
<dbReference type="VEuPathDB" id="FungiDB:PNEG_01990"/>
<evidence type="ECO:0000256" key="1">
    <source>
        <dbReference type="SAM" id="Phobius"/>
    </source>
</evidence>
<dbReference type="OrthoDB" id="5374117at2759"/>
<name>M7PH92_PNEMU</name>
<dbReference type="RefSeq" id="XP_007873970.1">
    <property type="nucleotide sequence ID" value="XM_007875779.1"/>
</dbReference>
<accession>M7PH92</accession>
<keyword evidence="1" id="KW-1133">Transmembrane helix</keyword>
<reference evidence="3" key="1">
    <citation type="journal article" date="2016" name="Nat. Commun.">
        <title>Genome analysis of three Pneumocystis species reveals adaptation mechanisms to life exclusively in mammalian hosts.</title>
        <authorList>
            <person name="Ma L."/>
            <person name="Chen Z."/>
            <person name="Huang D.W."/>
            <person name="Kutty G."/>
            <person name="Ishihara M."/>
            <person name="Wang H."/>
            <person name="Abouelleil A."/>
            <person name="Bishop L."/>
            <person name="Davey E."/>
            <person name="Deng R."/>
            <person name="Deng X."/>
            <person name="Fan L."/>
            <person name="Fantoni G."/>
            <person name="Fitzgerald M."/>
            <person name="Gogineni E."/>
            <person name="Goldberg J.M."/>
            <person name="Handley G."/>
            <person name="Hu X."/>
            <person name="Huber C."/>
            <person name="Jiao X."/>
            <person name="Jones K."/>
            <person name="Levin J.Z."/>
            <person name="Liu Y."/>
            <person name="Macdonald P."/>
            <person name="Melnikov A."/>
            <person name="Raley C."/>
            <person name="Sassi M."/>
            <person name="Sherman B.T."/>
            <person name="Song X."/>
            <person name="Sykes S."/>
            <person name="Tran B."/>
            <person name="Walsh L."/>
            <person name="Xia Y."/>
            <person name="Yang J."/>
            <person name="Young S."/>
            <person name="Zeng Q."/>
            <person name="Zheng X."/>
            <person name="Stephens R."/>
            <person name="Nusbaum C."/>
            <person name="Birren B.W."/>
            <person name="Azadi P."/>
            <person name="Lempicki R.A."/>
            <person name="Cuomo C.A."/>
            <person name="Kovacs J.A."/>
        </authorList>
    </citation>
    <scope>NUCLEOTIDE SEQUENCE [LARGE SCALE GENOMIC DNA]</scope>
    <source>
        <strain evidence="3">B123</strain>
    </source>
</reference>
<dbReference type="GeneID" id="19895684"/>
<dbReference type="HOGENOM" id="CLU_2655541_0_0_1"/>
<keyword evidence="3" id="KW-1185">Reference proteome</keyword>
<keyword evidence="1" id="KW-0812">Transmembrane</keyword>
<dbReference type="InterPro" id="IPR031833">
    <property type="entry name" value="DUF4748"/>
</dbReference>
<organism evidence="2 3">
    <name type="scientific">Pneumocystis murina (strain B123)</name>
    <name type="common">Mouse pneumocystis pneumonia agent</name>
    <name type="synonym">Pneumocystis carinii f. sp. muris</name>
    <dbReference type="NCBI Taxonomy" id="1069680"/>
    <lineage>
        <taxon>Eukaryota</taxon>
        <taxon>Fungi</taxon>
        <taxon>Dikarya</taxon>
        <taxon>Ascomycota</taxon>
        <taxon>Taphrinomycotina</taxon>
        <taxon>Pneumocystomycetes</taxon>
        <taxon>Pneumocystaceae</taxon>
        <taxon>Pneumocystis</taxon>
    </lineage>
</organism>
<evidence type="ECO:0000313" key="2">
    <source>
        <dbReference type="EMBL" id="EMR09809.1"/>
    </source>
</evidence>
<keyword evidence="1" id="KW-0472">Membrane</keyword>
<dbReference type="EMBL" id="AFWA02000009">
    <property type="protein sequence ID" value="EMR09809.1"/>
    <property type="molecule type" value="Genomic_DNA"/>
</dbReference>
<dbReference type="AlphaFoldDB" id="M7PH92"/>
<feature type="transmembrane region" description="Helical" evidence="1">
    <location>
        <begin position="6"/>
        <end position="25"/>
    </location>
</feature>
<proteinExistence type="predicted"/>
<dbReference type="Proteomes" id="UP000011958">
    <property type="component" value="Unassembled WGS sequence"/>
</dbReference>